<feature type="region of interest" description="Disordered" evidence="1">
    <location>
        <begin position="1"/>
        <end position="24"/>
    </location>
</feature>
<comment type="caution">
    <text evidence="3">The sequence shown here is derived from an EMBL/GenBank/DDBJ whole genome shotgun (WGS) entry which is preliminary data.</text>
</comment>
<dbReference type="Proteomes" id="UP001596495">
    <property type="component" value="Unassembled WGS sequence"/>
</dbReference>
<dbReference type="InterPro" id="IPR056090">
    <property type="entry name" value="DUF7673"/>
</dbReference>
<evidence type="ECO:0000313" key="3">
    <source>
        <dbReference type="EMBL" id="MFC7436073.1"/>
    </source>
</evidence>
<evidence type="ECO:0000259" key="2">
    <source>
        <dbReference type="Pfam" id="PF24720"/>
    </source>
</evidence>
<name>A0ABW2RD77_9BURK</name>
<proteinExistence type="predicted"/>
<dbReference type="EMBL" id="JBHTBX010000013">
    <property type="protein sequence ID" value="MFC7436073.1"/>
    <property type="molecule type" value="Genomic_DNA"/>
</dbReference>
<dbReference type="Pfam" id="PF24720">
    <property type="entry name" value="DUF7673"/>
    <property type="match status" value="1"/>
</dbReference>
<organism evidence="3 4">
    <name type="scientific">Hydrogenophaga bisanensis</name>
    <dbReference type="NCBI Taxonomy" id="439611"/>
    <lineage>
        <taxon>Bacteria</taxon>
        <taxon>Pseudomonadati</taxon>
        <taxon>Pseudomonadota</taxon>
        <taxon>Betaproteobacteria</taxon>
        <taxon>Burkholderiales</taxon>
        <taxon>Comamonadaceae</taxon>
        <taxon>Hydrogenophaga</taxon>
    </lineage>
</organism>
<sequence length="153" mass="17791">MNSKLNNLPPAMDAPRISEGSDSETAMNGLLQEVLARRKERMAMEEPGKQALMRLFEVAQRDTGQSRRVAAFLLGCYNGTRFPFDLTDFRGLDYELFDDCMTVLRMDSQPLQEVHRYFENGGKRFEEMAQRHGIRDVSKMEMDLKELRERYLS</sequence>
<evidence type="ECO:0000256" key="1">
    <source>
        <dbReference type="SAM" id="MobiDB-lite"/>
    </source>
</evidence>
<protein>
    <recommendedName>
        <fullName evidence="2">DUF7673 domain-containing protein</fullName>
    </recommendedName>
</protein>
<dbReference type="RefSeq" id="WP_382259449.1">
    <property type="nucleotide sequence ID" value="NZ_JBHTBX010000013.1"/>
</dbReference>
<gene>
    <name evidence="3" type="ORF">ACFQNJ_16275</name>
</gene>
<reference evidence="4" key="1">
    <citation type="journal article" date="2019" name="Int. J. Syst. Evol. Microbiol.">
        <title>The Global Catalogue of Microorganisms (GCM) 10K type strain sequencing project: providing services to taxonomists for standard genome sequencing and annotation.</title>
        <authorList>
            <consortium name="The Broad Institute Genomics Platform"/>
            <consortium name="The Broad Institute Genome Sequencing Center for Infectious Disease"/>
            <person name="Wu L."/>
            <person name="Ma J."/>
        </authorList>
    </citation>
    <scope>NUCLEOTIDE SEQUENCE [LARGE SCALE GENOMIC DNA]</scope>
    <source>
        <strain evidence="4">CCUG 54518</strain>
    </source>
</reference>
<accession>A0ABW2RD77</accession>
<feature type="domain" description="DUF7673" evidence="2">
    <location>
        <begin position="50"/>
        <end position="132"/>
    </location>
</feature>
<keyword evidence="4" id="KW-1185">Reference proteome</keyword>
<evidence type="ECO:0000313" key="4">
    <source>
        <dbReference type="Proteomes" id="UP001596495"/>
    </source>
</evidence>